<protein>
    <submittedName>
        <fullName evidence="1">Uncharacterized protein</fullName>
    </submittedName>
</protein>
<reference evidence="1 2" key="1">
    <citation type="submission" date="2017-09" db="EMBL/GenBank/DDBJ databases">
        <authorList>
            <consortium name="International Durum Wheat Genome Sequencing Consortium (IDWGSC)"/>
            <person name="Milanesi L."/>
        </authorList>
    </citation>
    <scope>NUCLEOTIDE SEQUENCE [LARGE SCALE GENOMIC DNA]</scope>
    <source>
        <strain evidence="2">cv. Svevo</strain>
    </source>
</reference>
<sequence length="69" mass="8007">MTMMKVVLLLHSCWLLPYVFPSFFCAVFQLYFALGEHQILDWHAELDLPYSVLIPSDKEPSGCTQRDQS</sequence>
<dbReference type="EMBL" id="LT934124">
    <property type="protein sequence ID" value="VAI86360.1"/>
    <property type="molecule type" value="Genomic_DNA"/>
</dbReference>
<gene>
    <name evidence="1" type="ORF">TRITD_7Bv1G073220</name>
</gene>
<dbReference type="Proteomes" id="UP000324705">
    <property type="component" value="Chromosome 7B"/>
</dbReference>
<evidence type="ECO:0000313" key="1">
    <source>
        <dbReference type="EMBL" id="VAI86360.1"/>
    </source>
</evidence>
<name>A0A9R0ZYK9_TRITD</name>
<proteinExistence type="predicted"/>
<evidence type="ECO:0000313" key="2">
    <source>
        <dbReference type="Proteomes" id="UP000324705"/>
    </source>
</evidence>
<dbReference type="Gramene" id="TRITD7Bv1G073220.1">
    <property type="protein sequence ID" value="TRITD7Bv1G073220.1"/>
    <property type="gene ID" value="TRITD7Bv1G073220"/>
</dbReference>
<organism evidence="1 2">
    <name type="scientific">Triticum turgidum subsp. durum</name>
    <name type="common">Durum wheat</name>
    <name type="synonym">Triticum durum</name>
    <dbReference type="NCBI Taxonomy" id="4567"/>
    <lineage>
        <taxon>Eukaryota</taxon>
        <taxon>Viridiplantae</taxon>
        <taxon>Streptophyta</taxon>
        <taxon>Embryophyta</taxon>
        <taxon>Tracheophyta</taxon>
        <taxon>Spermatophyta</taxon>
        <taxon>Magnoliopsida</taxon>
        <taxon>Liliopsida</taxon>
        <taxon>Poales</taxon>
        <taxon>Poaceae</taxon>
        <taxon>BOP clade</taxon>
        <taxon>Pooideae</taxon>
        <taxon>Triticodae</taxon>
        <taxon>Triticeae</taxon>
        <taxon>Triticinae</taxon>
        <taxon>Triticum</taxon>
    </lineage>
</organism>
<accession>A0A9R0ZYK9</accession>
<keyword evidence="2" id="KW-1185">Reference proteome</keyword>
<dbReference type="AlphaFoldDB" id="A0A9R0ZYK9"/>